<dbReference type="VEuPathDB" id="VectorBase:BGLB000108"/>
<protein>
    <recommendedName>
        <fullName evidence="4">Aerolysin-like C-terminal domain-containing protein</fullName>
    </recommendedName>
</protein>
<dbReference type="KEGG" id="bgt:106067697"/>
<feature type="compositionally biased region" description="Polar residues" evidence="3">
    <location>
        <begin position="351"/>
        <end position="361"/>
    </location>
</feature>
<dbReference type="AlphaFoldDB" id="A0A182YTW4"/>
<gene>
    <name evidence="6" type="primary">106067697</name>
</gene>
<reference evidence="5" key="3">
    <citation type="submission" date="2016-10" db="UniProtKB">
        <authorList>
            <consortium name="VectorBase"/>
        </authorList>
    </citation>
    <scope>IDENTIFICATION</scope>
    <source>
        <strain evidence="5">BB02</strain>
    </source>
</reference>
<proteinExistence type="inferred from homology"/>
<name>A0A182YTW4_BIOGL</name>
<reference evidence="6" key="4">
    <citation type="submission" date="2021-01" db="UniProtKB">
        <authorList>
            <consortium name="EnsemblMetazoa"/>
        </authorList>
    </citation>
    <scope>IDENTIFICATION</scope>
    <source>
        <strain evidence="6">BB02</strain>
    </source>
</reference>
<dbReference type="OrthoDB" id="5984372at2759"/>
<dbReference type="SUPFAM" id="SSF56973">
    <property type="entry name" value="Aerolisin/ETX pore-forming domain"/>
    <property type="match status" value="1"/>
</dbReference>
<evidence type="ECO:0000256" key="3">
    <source>
        <dbReference type="SAM" id="MobiDB-lite"/>
    </source>
</evidence>
<comment type="similarity">
    <text evidence="1">Belongs to the aerolysin family.</text>
</comment>
<dbReference type="EnsemblMetazoa" id="BGLB000108-RC">
    <property type="protein sequence ID" value="BGLB000108-PC"/>
    <property type="gene ID" value="BGLB000108"/>
</dbReference>
<reference evidence="5" key="2">
    <citation type="submission" date="2013-03" db="EMBL/GenBank/DDBJ databases">
        <title>Sequence assembly of the Biomphalaria glabrata genome version 4.3.</title>
        <authorList>
            <person name="Warren W."/>
            <person name="Wilson R.K."/>
            <person name="Hillier L.W."/>
            <person name="Minx P."/>
        </authorList>
    </citation>
    <scope>NUCLEOTIDE SEQUENCE</scope>
    <source>
        <strain evidence="5">BB02</strain>
    </source>
</reference>
<sequence>MADTPQVVDDPETLKTRIMDTTLWNLAYLAAGLGYGWCSGTKGMNVGEDFYRSGDSWVADSRLFWPNKKCDGYKCKGRLAIDYSGWTFVVKEIRYGESVIDELIPVSIDGGMRVNEGDSTENATLERSQEVTETIVHSSTNSWKTSLELSFSVEVGLKHLAKASRTLKIGFDYSKSKTEKKSNTTTDVLKATTTISIPPRSASKCTVIVSKARTTIPYTAVVIARFNVGFRGFLRWGQGYDSPSTNYHSQHKGSGARPSVPYTFGDQSEAFYTALKRQSESQAWPWLWNEMLRNYPSVRHVINRLTDESQYEITLNGKLEHVSGTKIDIKWETRELNKNFNRRSETDDSKANTPQLNNGTFFATVGPNDKPVDVKYPEVELVNAEPFELDILPANQESS</sequence>
<keyword evidence="2" id="KW-1015">Disulfide bond</keyword>
<evidence type="ECO:0000256" key="1">
    <source>
        <dbReference type="ARBA" id="ARBA00009831"/>
    </source>
</evidence>
<dbReference type="Gene3D" id="3.30.412.10">
    <property type="entry name" value="Proaerolysin, chain A, domain 2"/>
    <property type="match status" value="2"/>
</dbReference>
<dbReference type="RefSeq" id="XP_013082375.2">
    <property type="nucleotide sequence ID" value="XM_013226921.2"/>
</dbReference>
<evidence type="ECO:0000259" key="4">
    <source>
        <dbReference type="SMART" id="SM00999"/>
    </source>
</evidence>
<accession>A0A182YTW4</accession>
<evidence type="ECO:0000313" key="6">
    <source>
        <dbReference type="EnsemblMetazoa" id="BGLB000108-PC"/>
    </source>
</evidence>
<feature type="domain" description="Aerolysin-like C-terminal" evidence="4">
    <location>
        <begin position="9"/>
        <end position="347"/>
    </location>
</feature>
<feature type="region of interest" description="Disordered" evidence="3">
    <location>
        <begin position="340"/>
        <end position="364"/>
    </location>
</feature>
<dbReference type="Pfam" id="PF01117">
    <property type="entry name" value="Aerolysin"/>
    <property type="match status" value="1"/>
</dbReference>
<dbReference type="PANTHER" id="PTHR34007:SF1">
    <property type="entry name" value="AEROLYSIN-LIKE PROTEIN-RELATED"/>
    <property type="match status" value="1"/>
</dbReference>
<dbReference type="SMART" id="SM00999">
    <property type="entry name" value="Aerolysin"/>
    <property type="match status" value="1"/>
</dbReference>
<evidence type="ECO:0000313" key="5">
    <source>
        <dbReference type="EnsemblMetazoa" id="BGLB000108-PA"/>
    </source>
</evidence>
<dbReference type="VEuPathDB" id="VectorBase:BGLAX_049630"/>
<dbReference type="EnsemblMetazoa" id="BGLB000108-RB">
    <property type="protein sequence ID" value="BGLB000108-PB"/>
    <property type="gene ID" value="BGLB000108"/>
</dbReference>
<evidence type="ECO:0000313" key="7">
    <source>
        <dbReference type="Proteomes" id="UP000076420"/>
    </source>
</evidence>
<reference evidence="5" key="1">
    <citation type="journal article" date="2004" name="J. Parasitol.">
        <title>The mitochondrial genome of Biomphalaria glabrata (Gastropoda: Basommatophora), intermediate host of Schistosoma mansoni.</title>
        <authorList>
            <person name="DeJong R.J."/>
            <person name="Emery A.M."/>
            <person name="Adema C.M."/>
        </authorList>
    </citation>
    <scope>NUCLEOTIDE SEQUENCE</scope>
    <source>
        <strain evidence="5">BB02</strain>
    </source>
</reference>
<feature type="compositionally biased region" description="Basic and acidic residues" evidence="3">
    <location>
        <begin position="340"/>
        <end position="350"/>
    </location>
</feature>
<dbReference type="EnsemblMetazoa" id="BGLB000108-RA">
    <property type="protein sequence ID" value="BGLB000108-PA"/>
    <property type="gene ID" value="BGLB000108"/>
</dbReference>
<dbReference type="CDD" id="cd20219">
    <property type="entry name" value="PFM_physalysin-1-like"/>
    <property type="match status" value="1"/>
</dbReference>
<dbReference type="InterPro" id="IPR055267">
    <property type="entry name" value="Aerolysin-like_C"/>
</dbReference>
<organism evidence="6 7">
    <name type="scientific">Biomphalaria glabrata</name>
    <name type="common">Bloodfluke planorb</name>
    <name type="synonym">Freshwater snail</name>
    <dbReference type="NCBI Taxonomy" id="6526"/>
    <lineage>
        <taxon>Eukaryota</taxon>
        <taxon>Metazoa</taxon>
        <taxon>Spiralia</taxon>
        <taxon>Lophotrochozoa</taxon>
        <taxon>Mollusca</taxon>
        <taxon>Gastropoda</taxon>
        <taxon>Heterobranchia</taxon>
        <taxon>Euthyneura</taxon>
        <taxon>Panpulmonata</taxon>
        <taxon>Hygrophila</taxon>
        <taxon>Lymnaeoidea</taxon>
        <taxon>Planorbidae</taxon>
        <taxon>Biomphalaria</taxon>
    </lineage>
</organism>
<dbReference type="InterPro" id="IPR053280">
    <property type="entry name" value="Aerolysin-like_pore-former"/>
</dbReference>
<dbReference type="PANTHER" id="PTHR34007">
    <property type="entry name" value="AEROLYSIN-LIKE PROTEIN-RELATED"/>
    <property type="match status" value="1"/>
</dbReference>
<evidence type="ECO:0000256" key="2">
    <source>
        <dbReference type="ARBA" id="ARBA00023157"/>
    </source>
</evidence>
<dbReference type="Proteomes" id="UP000076420">
    <property type="component" value="Unassembled WGS sequence"/>
</dbReference>